<proteinExistence type="predicted"/>
<dbReference type="SUPFAM" id="SSF54506">
    <property type="entry name" value="Diaminopimelate epimerase-like"/>
    <property type="match status" value="1"/>
</dbReference>
<dbReference type="InterPro" id="IPR003719">
    <property type="entry name" value="Phenazine_PhzF-like"/>
</dbReference>
<sequence>MSTPSSRPFAQVDVFVSGPLTGNPVAVVLDGDGLDDATMAAFARWTNLSETTFVLPPTDSSADYRLRIFTPGGELPFAGHPTLGSAHAWLEAGGVPAAEAIVQECGIGLVTIRRDGARLAFAAPPLRRSGPVDDDVLAEIRSALGLAPSDVVASNWVDNGPGWIGLMLTSAERVLEITPDFGALGDHKVGLIGAHRGDAADAAYEVRAFVPGVGVPEDPVTGSLNAGFAVWLRSAGEVPASYVAAQGTAIGRAGRVSIDDDGDSIWVGGVSNTTITGTVTL</sequence>
<dbReference type="PANTHER" id="PTHR13774:SF32">
    <property type="entry name" value="ANTISENSE-ENHANCING SEQUENCE 1"/>
    <property type="match status" value="1"/>
</dbReference>
<dbReference type="PIRSF" id="PIRSF016184">
    <property type="entry name" value="PhzC_PhzF"/>
    <property type="match status" value="1"/>
</dbReference>
<keyword evidence="2" id="KW-1185">Reference proteome</keyword>
<dbReference type="Proteomes" id="UP001597068">
    <property type="component" value="Unassembled WGS sequence"/>
</dbReference>
<reference evidence="2" key="1">
    <citation type="journal article" date="2019" name="Int. J. Syst. Evol. Microbiol.">
        <title>The Global Catalogue of Microorganisms (GCM) 10K type strain sequencing project: providing services to taxonomists for standard genome sequencing and annotation.</title>
        <authorList>
            <consortium name="The Broad Institute Genomics Platform"/>
            <consortium name="The Broad Institute Genome Sequencing Center for Infectious Disease"/>
            <person name="Wu L."/>
            <person name="Ma J."/>
        </authorList>
    </citation>
    <scope>NUCLEOTIDE SEQUENCE [LARGE SCALE GENOMIC DNA]</scope>
    <source>
        <strain evidence="2">CCUG 50873</strain>
    </source>
</reference>
<accession>A0ABW3G9G9</accession>
<dbReference type="RefSeq" id="WP_253645409.1">
    <property type="nucleotide sequence ID" value="NZ_BAAAMO010000002.1"/>
</dbReference>
<evidence type="ECO:0000313" key="2">
    <source>
        <dbReference type="Proteomes" id="UP001597068"/>
    </source>
</evidence>
<dbReference type="Gene3D" id="3.10.310.10">
    <property type="entry name" value="Diaminopimelate Epimerase, Chain A, domain 1"/>
    <property type="match status" value="2"/>
</dbReference>
<protein>
    <submittedName>
        <fullName evidence="1">PhzF family phenazine biosynthesis protein</fullName>
    </submittedName>
</protein>
<organism evidence="1 2">
    <name type="scientific">Williamsia deligens</name>
    <dbReference type="NCBI Taxonomy" id="321325"/>
    <lineage>
        <taxon>Bacteria</taxon>
        <taxon>Bacillati</taxon>
        <taxon>Actinomycetota</taxon>
        <taxon>Actinomycetes</taxon>
        <taxon>Mycobacteriales</taxon>
        <taxon>Nocardiaceae</taxon>
        <taxon>Williamsia</taxon>
    </lineage>
</organism>
<dbReference type="PANTHER" id="PTHR13774">
    <property type="entry name" value="PHENAZINE BIOSYNTHESIS PROTEIN"/>
    <property type="match status" value="1"/>
</dbReference>
<name>A0ABW3G9G9_9NOCA</name>
<gene>
    <name evidence="1" type="ORF">ACFQ04_13430</name>
</gene>
<dbReference type="NCBIfam" id="TIGR00654">
    <property type="entry name" value="PhzF_family"/>
    <property type="match status" value="1"/>
</dbReference>
<dbReference type="EMBL" id="JBHTIL010000001">
    <property type="protein sequence ID" value="MFD0926738.1"/>
    <property type="molecule type" value="Genomic_DNA"/>
</dbReference>
<comment type="caution">
    <text evidence="1">The sequence shown here is derived from an EMBL/GenBank/DDBJ whole genome shotgun (WGS) entry which is preliminary data.</text>
</comment>
<evidence type="ECO:0000313" key="1">
    <source>
        <dbReference type="EMBL" id="MFD0926738.1"/>
    </source>
</evidence>
<dbReference type="Pfam" id="PF02567">
    <property type="entry name" value="PhzC-PhzF"/>
    <property type="match status" value="1"/>
</dbReference>